<evidence type="ECO:0000313" key="1">
    <source>
        <dbReference type="EMBL" id="DAD81113.1"/>
    </source>
</evidence>
<sequence>MSLYGAYREAKKICRGICAGPERHEGLQGCV</sequence>
<protein>
    <submittedName>
        <fullName evidence="1">Uncharacterized protein</fullName>
    </submittedName>
</protein>
<organism evidence="1">
    <name type="scientific">Siphoviridae sp. ctq1q8</name>
    <dbReference type="NCBI Taxonomy" id="2826467"/>
    <lineage>
        <taxon>Viruses</taxon>
        <taxon>Duplodnaviria</taxon>
        <taxon>Heunggongvirae</taxon>
        <taxon>Uroviricota</taxon>
        <taxon>Caudoviricetes</taxon>
    </lineage>
</organism>
<reference evidence="1" key="1">
    <citation type="journal article" date="2021" name="Proc. Natl. Acad. Sci. U.S.A.">
        <title>A Catalog of Tens of Thousands of Viruses from Human Metagenomes Reveals Hidden Associations with Chronic Diseases.</title>
        <authorList>
            <person name="Tisza M.J."/>
            <person name="Buck C.B."/>
        </authorList>
    </citation>
    <scope>NUCLEOTIDE SEQUENCE</scope>
    <source>
        <strain evidence="1">Ctq1q8</strain>
    </source>
</reference>
<proteinExistence type="predicted"/>
<name>A0A8S5MFJ6_9CAUD</name>
<accession>A0A8S5MFJ6</accession>
<dbReference type="EMBL" id="BK014895">
    <property type="protein sequence ID" value="DAD81113.1"/>
    <property type="molecule type" value="Genomic_DNA"/>
</dbReference>